<dbReference type="InterPro" id="IPR036597">
    <property type="entry name" value="Fido-like_dom_sf"/>
</dbReference>
<dbReference type="InterPro" id="IPR001387">
    <property type="entry name" value="Cro/C1-type_HTH"/>
</dbReference>
<reference evidence="6 7" key="1">
    <citation type="journal article" date="2015" name="Nature">
        <title>rRNA introns, odd ribosomes, and small enigmatic genomes across a large radiation of phyla.</title>
        <authorList>
            <person name="Brown C.T."/>
            <person name="Hug L.A."/>
            <person name="Thomas B.C."/>
            <person name="Sharon I."/>
            <person name="Castelle C.J."/>
            <person name="Singh A."/>
            <person name="Wilkins M.J."/>
            <person name="Williams K.H."/>
            <person name="Banfield J.F."/>
        </authorList>
    </citation>
    <scope>NUCLEOTIDE SEQUENCE [LARGE SCALE GENOMIC DNA]</scope>
</reference>
<dbReference type="SUPFAM" id="SSF47413">
    <property type="entry name" value="lambda repressor-like DNA-binding domains"/>
    <property type="match status" value="1"/>
</dbReference>
<dbReference type="PROSITE" id="PS51459">
    <property type="entry name" value="FIDO"/>
    <property type="match status" value="1"/>
</dbReference>
<feature type="domain" description="HTH cro/C1-type" evidence="4">
    <location>
        <begin position="19"/>
        <end position="57"/>
    </location>
</feature>
<dbReference type="GO" id="GO:0003677">
    <property type="term" value="F:DNA binding"/>
    <property type="evidence" value="ECO:0007669"/>
    <property type="project" value="InterPro"/>
</dbReference>
<sequence length="321" mass="36552">MTNFIKFDILLCMNLQNKLQIIKQATGLTQTKLAERLGVSFVTFNSWWTGKSIPRSKIQVVIDELFQEVTGQKIIPREQLVAKKQVLNKKSAKYKNIIALILNNPDIRDTFLLKLTYNSNKIEGSALTEPDTASVLFDNVSLPNKSLTEQLEAKNHQTALNYLFEYISKNEKLNEKLILKLHGILMNGIRPDAGLYRNHAVRILGVNLPVANYVKIPDLISAVVKEMNKKTKDVIALVASVHGHFEQIHPFSDGNGRIGRILMCAMLLKANIPPSIIRQENKRLYYTYLYKAQTKGDQSQLENFLCDAVMYGFKILERNNF</sequence>
<dbReference type="Proteomes" id="UP000034452">
    <property type="component" value="Unassembled WGS sequence"/>
</dbReference>
<dbReference type="InterPro" id="IPR003812">
    <property type="entry name" value="Fido"/>
</dbReference>
<dbReference type="InterPro" id="IPR040198">
    <property type="entry name" value="Fido_containing"/>
</dbReference>
<feature type="domain" description="Fido" evidence="5">
    <location>
        <begin position="173"/>
        <end position="307"/>
    </location>
</feature>
<evidence type="ECO:0000313" key="6">
    <source>
        <dbReference type="EMBL" id="KKR70045.1"/>
    </source>
</evidence>
<proteinExistence type="predicted"/>
<dbReference type="Gene3D" id="1.10.3290.10">
    <property type="entry name" value="Fido-like domain"/>
    <property type="match status" value="1"/>
</dbReference>
<organism evidence="6 7">
    <name type="scientific">Candidatus Nomurabacteria bacterium GW2011_GWB1_40_7</name>
    <dbReference type="NCBI Taxonomy" id="1618744"/>
    <lineage>
        <taxon>Bacteria</taxon>
        <taxon>Candidatus Nomuraibacteriota</taxon>
    </lineage>
</organism>
<comment type="caution">
    <text evidence="6">The sequence shown here is derived from an EMBL/GenBank/DDBJ whole genome shotgun (WGS) entry which is preliminary data.</text>
</comment>
<dbReference type="SUPFAM" id="SSF140931">
    <property type="entry name" value="Fic-like"/>
    <property type="match status" value="1"/>
</dbReference>
<evidence type="ECO:0000313" key="7">
    <source>
        <dbReference type="Proteomes" id="UP000034452"/>
    </source>
</evidence>
<dbReference type="PANTHER" id="PTHR13504">
    <property type="entry name" value="FIDO DOMAIN-CONTAINING PROTEIN DDB_G0283145"/>
    <property type="match status" value="1"/>
</dbReference>
<protein>
    <submittedName>
        <fullName evidence="6">Uncharacterized protein</fullName>
    </submittedName>
</protein>
<dbReference type="GO" id="GO:0005524">
    <property type="term" value="F:ATP binding"/>
    <property type="evidence" value="ECO:0007669"/>
    <property type="project" value="UniProtKB-KW"/>
</dbReference>
<keyword evidence="2" id="KW-0067">ATP-binding</keyword>
<feature type="binding site" evidence="2">
    <location>
        <begin position="253"/>
        <end position="260"/>
    </location>
    <ligand>
        <name>ATP</name>
        <dbReference type="ChEBI" id="CHEBI:30616"/>
    </ligand>
</feature>
<feature type="binding site" evidence="2">
    <location>
        <begin position="285"/>
        <end position="286"/>
    </location>
    <ligand>
        <name>ATP</name>
        <dbReference type="ChEBI" id="CHEBI:30616"/>
    </ligand>
</feature>
<evidence type="ECO:0000256" key="3">
    <source>
        <dbReference type="PIRSR" id="PIRSR640198-3"/>
    </source>
</evidence>
<dbReference type="PROSITE" id="PS50943">
    <property type="entry name" value="HTH_CROC1"/>
    <property type="match status" value="1"/>
</dbReference>
<evidence type="ECO:0000259" key="4">
    <source>
        <dbReference type="PROSITE" id="PS50943"/>
    </source>
</evidence>
<feature type="site" description="Important for autoinhibition of adenylyltransferase activity" evidence="3">
    <location>
        <position position="123"/>
    </location>
</feature>
<evidence type="ECO:0000259" key="5">
    <source>
        <dbReference type="PROSITE" id="PS51459"/>
    </source>
</evidence>
<accession>A0A0G0VDB9</accession>
<evidence type="ECO:0000256" key="1">
    <source>
        <dbReference type="PIRSR" id="PIRSR640198-1"/>
    </source>
</evidence>
<gene>
    <name evidence="6" type="ORF">UU13_C0015G0004</name>
</gene>
<dbReference type="EMBL" id="LBZL01000015">
    <property type="protein sequence ID" value="KKR70045.1"/>
    <property type="molecule type" value="Genomic_DNA"/>
</dbReference>
<dbReference type="InterPro" id="IPR010982">
    <property type="entry name" value="Lambda_DNA-bd_dom_sf"/>
</dbReference>
<dbReference type="PANTHER" id="PTHR13504:SF38">
    <property type="entry name" value="FIDO DOMAIN-CONTAINING PROTEIN"/>
    <property type="match status" value="1"/>
</dbReference>
<feature type="active site" evidence="1">
    <location>
        <position position="249"/>
    </location>
</feature>
<evidence type="ECO:0000256" key="2">
    <source>
        <dbReference type="PIRSR" id="PIRSR640198-2"/>
    </source>
</evidence>
<dbReference type="CDD" id="cd00093">
    <property type="entry name" value="HTH_XRE"/>
    <property type="match status" value="1"/>
</dbReference>
<dbReference type="AlphaFoldDB" id="A0A0G0VDB9"/>
<name>A0A0G0VDB9_9BACT</name>
<dbReference type="Gene3D" id="1.10.260.40">
    <property type="entry name" value="lambda repressor-like DNA-binding domains"/>
    <property type="match status" value="1"/>
</dbReference>
<keyword evidence="2" id="KW-0547">Nucleotide-binding</keyword>
<dbReference type="Pfam" id="PF02661">
    <property type="entry name" value="Fic"/>
    <property type="match status" value="1"/>
</dbReference>